<dbReference type="AlphaFoldDB" id="A0A1M4MHC7"/>
<organism evidence="1 2">
    <name type="scientific">Methanoculleus chikugoensis</name>
    <dbReference type="NCBI Taxonomy" id="118126"/>
    <lineage>
        <taxon>Archaea</taxon>
        <taxon>Methanobacteriati</taxon>
        <taxon>Methanobacteriota</taxon>
        <taxon>Stenosarchaea group</taxon>
        <taxon>Methanomicrobia</taxon>
        <taxon>Methanomicrobiales</taxon>
        <taxon>Methanomicrobiaceae</taxon>
        <taxon>Methanoculleus</taxon>
    </lineage>
</organism>
<accession>A0A1M4MHC7</accession>
<sequence length="298" mass="32064">MDDRAVSPVVAAMLLLAVLVTFLSAYNAVVIPSLKQQAEVEHLHAVEESFLAFGSDMTTAAALKQDMRLSKRIPLGGGDMILDPVRSGGTLRVIEDPGGPVANVTLNGTPYHCNLTRFSYTPMDNFWRDQGYAWQYGYTNVTDGVLQTPLEYTDMEEVRKGAKTSGFAGSLIGIEHEGAGGNCTAVRISLVTFEPGEDNLASGNGIGTLSLDATVEEIPINMTADPKMEVAVNTALPVPLNTSLWENCNTTLHEMNKTYNNIENCTFSSEDGAVTLSFADGQAPGVTLRRVWVVVSAR</sequence>
<gene>
    <name evidence="1" type="ORF">L21_0108</name>
</gene>
<dbReference type="RefSeq" id="WP_074368559.1">
    <property type="nucleotide sequence ID" value="NZ_FMID01000004.1"/>
</dbReference>
<protein>
    <submittedName>
        <fullName evidence="1">Uncharacterized protein</fullName>
    </submittedName>
</protein>
<dbReference type="Proteomes" id="UP000184671">
    <property type="component" value="Unassembled WGS sequence"/>
</dbReference>
<dbReference type="STRING" id="118126.L21_0108"/>
<dbReference type="EMBL" id="FMID01000004">
    <property type="protein sequence ID" value="SCL74240.1"/>
    <property type="molecule type" value="Genomic_DNA"/>
</dbReference>
<evidence type="ECO:0000313" key="1">
    <source>
        <dbReference type="EMBL" id="SCL74240.1"/>
    </source>
</evidence>
<evidence type="ECO:0000313" key="2">
    <source>
        <dbReference type="Proteomes" id="UP000184671"/>
    </source>
</evidence>
<proteinExistence type="predicted"/>
<name>A0A1M4MHC7_9EURY</name>
<reference evidence="1 2" key="1">
    <citation type="submission" date="2016-08" db="EMBL/GenBank/DDBJ databases">
        <authorList>
            <person name="Seilhamer J.J."/>
        </authorList>
    </citation>
    <scope>NUCLEOTIDE SEQUENCE [LARGE SCALE GENOMIC DNA]</scope>
    <source>
        <strain evidence="1">L21-II-0</strain>
    </source>
</reference>
<dbReference type="OrthoDB" id="106988at2157"/>